<feature type="chain" id="PRO_5047186122" evidence="1">
    <location>
        <begin position="27"/>
        <end position="183"/>
    </location>
</feature>
<dbReference type="EMBL" id="JBHSOC010000095">
    <property type="protein sequence ID" value="MFC5646268.1"/>
    <property type="molecule type" value="Genomic_DNA"/>
</dbReference>
<feature type="domain" description="Ricin B lectin" evidence="2">
    <location>
        <begin position="42"/>
        <end position="183"/>
    </location>
</feature>
<dbReference type="InterPro" id="IPR035992">
    <property type="entry name" value="Ricin_B-like_lectins"/>
</dbReference>
<reference evidence="4" key="1">
    <citation type="journal article" date="2019" name="Int. J. Syst. Evol. Microbiol.">
        <title>The Global Catalogue of Microorganisms (GCM) 10K type strain sequencing project: providing services to taxonomists for standard genome sequencing and annotation.</title>
        <authorList>
            <consortium name="The Broad Institute Genomics Platform"/>
            <consortium name="The Broad Institute Genome Sequencing Center for Infectious Disease"/>
            <person name="Wu L."/>
            <person name="Ma J."/>
        </authorList>
    </citation>
    <scope>NUCLEOTIDE SEQUENCE [LARGE SCALE GENOMIC DNA]</scope>
    <source>
        <strain evidence="4">CGMCC 4.1622</strain>
    </source>
</reference>
<comment type="caution">
    <text evidence="3">The sequence shown here is derived from an EMBL/GenBank/DDBJ whole genome shotgun (WGS) entry which is preliminary data.</text>
</comment>
<dbReference type="Proteomes" id="UP001596066">
    <property type="component" value="Unassembled WGS sequence"/>
</dbReference>
<evidence type="ECO:0000259" key="2">
    <source>
        <dbReference type="SMART" id="SM00458"/>
    </source>
</evidence>
<gene>
    <name evidence="3" type="ORF">ACFPZF_33570</name>
</gene>
<dbReference type="Pfam" id="PF14200">
    <property type="entry name" value="RicinB_lectin_2"/>
    <property type="match status" value="2"/>
</dbReference>
<evidence type="ECO:0000313" key="4">
    <source>
        <dbReference type="Proteomes" id="UP001596066"/>
    </source>
</evidence>
<proteinExistence type="predicted"/>
<keyword evidence="4" id="KW-1185">Reference proteome</keyword>
<dbReference type="InterPro" id="IPR000772">
    <property type="entry name" value="Ricin_B_lectin"/>
</dbReference>
<accession>A0ABW0VLE5</accession>
<dbReference type="RefSeq" id="WP_346148789.1">
    <property type="nucleotide sequence ID" value="NZ_BAAAUA010000056.1"/>
</dbReference>
<feature type="signal peptide" evidence="1">
    <location>
        <begin position="1"/>
        <end position="26"/>
    </location>
</feature>
<name>A0ABW0VLE5_9ACTN</name>
<dbReference type="Gene3D" id="2.80.10.50">
    <property type="match status" value="3"/>
</dbReference>
<dbReference type="CDD" id="cd00161">
    <property type="entry name" value="beta-trefoil_Ricin-like"/>
    <property type="match status" value="1"/>
</dbReference>
<sequence length="183" mass="19737">MKRVKTTGAVLAGLAMSTAGLVGASAAPAAAGQSLVQPRAVNGYYQIVNPSTGKCADVKDASSSPGALLQQWDCKNITAQRWALRDLGNGYYNLVNQNSSQCLNVVDFDSTNGTRIEQWPCLGFSSQEWKLTLLSTTPQATYALTDHNSGKCLDLQSDWPSNGTRLQIWDCYLGIPAQSWAFQ</sequence>
<dbReference type="SMART" id="SM00458">
    <property type="entry name" value="RICIN"/>
    <property type="match status" value="1"/>
</dbReference>
<organism evidence="3 4">
    <name type="scientific">Kitasatospora cinereorecta</name>
    <dbReference type="NCBI Taxonomy" id="285560"/>
    <lineage>
        <taxon>Bacteria</taxon>
        <taxon>Bacillati</taxon>
        <taxon>Actinomycetota</taxon>
        <taxon>Actinomycetes</taxon>
        <taxon>Kitasatosporales</taxon>
        <taxon>Streptomycetaceae</taxon>
        <taxon>Kitasatospora</taxon>
    </lineage>
</organism>
<protein>
    <submittedName>
        <fullName evidence="3">RICIN domain-containing protein</fullName>
    </submittedName>
</protein>
<dbReference type="SUPFAM" id="SSF50370">
    <property type="entry name" value="Ricin B-like lectins"/>
    <property type="match status" value="1"/>
</dbReference>
<dbReference type="PROSITE" id="PS50231">
    <property type="entry name" value="RICIN_B_LECTIN"/>
    <property type="match status" value="1"/>
</dbReference>
<keyword evidence="1" id="KW-0732">Signal</keyword>
<evidence type="ECO:0000313" key="3">
    <source>
        <dbReference type="EMBL" id="MFC5646268.1"/>
    </source>
</evidence>
<evidence type="ECO:0000256" key="1">
    <source>
        <dbReference type="SAM" id="SignalP"/>
    </source>
</evidence>